<dbReference type="EMBL" id="SBIQ01000052">
    <property type="protein sequence ID" value="KAF7683784.1"/>
    <property type="molecule type" value="Genomic_DNA"/>
</dbReference>
<proteinExistence type="predicted"/>
<name>A0ABQ7I040_9MICR</name>
<comment type="caution">
    <text evidence="1">The sequence shown here is derived from an EMBL/GenBank/DDBJ whole genome shotgun (WGS) entry which is preliminary data.</text>
</comment>
<reference evidence="1 2" key="1">
    <citation type="submission" date="2019-01" db="EMBL/GenBank/DDBJ databases">
        <title>Genomes sequencing and comparative genomics of infectious freshwater microsporidia, Cucumispora dikerogammari and Thelohania contejeani.</title>
        <authorList>
            <person name="Cormier A."/>
            <person name="Giraud I."/>
            <person name="Wattier R."/>
            <person name="Teixeira M."/>
            <person name="Grandjean F."/>
            <person name="Rigaud T."/>
            <person name="Cordaux R."/>
        </authorList>
    </citation>
    <scope>NUCLEOTIDE SEQUENCE [LARGE SCALE GENOMIC DNA]</scope>
    <source>
        <strain evidence="1">T1</strain>
        <tissue evidence="1">Spores</tissue>
    </source>
</reference>
<evidence type="ECO:0000313" key="2">
    <source>
        <dbReference type="Proteomes" id="UP001516464"/>
    </source>
</evidence>
<gene>
    <name evidence="1" type="ORF">TCON_1016</name>
</gene>
<accession>A0ABQ7I040</accession>
<dbReference type="Proteomes" id="UP001516464">
    <property type="component" value="Unassembled WGS sequence"/>
</dbReference>
<evidence type="ECO:0000313" key="1">
    <source>
        <dbReference type="EMBL" id="KAF7683784.1"/>
    </source>
</evidence>
<keyword evidence="2" id="KW-1185">Reference proteome</keyword>
<sequence>MIWVMSKLTGTLDELFSDESREKLHGSNTALFYKSTMEILANHMKQSVKENDIDGYKLLNMYFLVNNNPVKLIKALKSLLIVQLSRKDVDKCYFKTYYSFVHLLDLINNKEQSWENKLNEWLNTNYIIPKGDYKSHAIRGNFKELLEYFPEMKEAMKEINSMERKEWIKKYNIPSELIPIFSGNYVKEDSLNWAERLIYKILHVNKEFAIENIKDPNLYEMLILGRYWEVIDAVSGWLKMVLLFTSPVYAESINNANKVIDYIGRCFYKEDLTVSLFYLKYTQRYDFYIEHIVNNTNTEILIDALQDKNCPAYHSLLLSLCNKLYWNKQYDKLISIMYTQNYNYKFAGDIKPFMDFCLSSPEDIINKLYKFQSEEHIKYIINIYRLGMEGEIPDITFLLESKYNMLYFDRILYYLLKMSDANNDMCYMALGKIMEYEKNGIMIYNRFKKSLLVKLGKNLLF</sequence>
<protein>
    <submittedName>
        <fullName evidence="1">Uncharacterized protein</fullName>
    </submittedName>
</protein>
<organism evidence="1 2">
    <name type="scientific">Astathelohania contejeani</name>
    <dbReference type="NCBI Taxonomy" id="164912"/>
    <lineage>
        <taxon>Eukaryota</taxon>
        <taxon>Fungi</taxon>
        <taxon>Fungi incertae sedis</taxon>
        <taxon>Microsporidia</taxon>
        <taxon>Astathelohaniidae</taxon>
        <taxon>Astathelohania</taxon>
    </lineage>
</organism>